<dbReference type="Gene3D" id="1.10.1660.10">
    <property type="match status" value="1"/>
</dbReference>
<dbReference type="AlphaFoldDB" id="A0A254MYD6"/>
<dbReference type="RefSeq" id="WP_088486186.1">
    <property type="nucleotide sequence ID" value="NZ_NISI01000019.1"/>
</dbReference>
<dbReference type="InterPro" id="IPR009061">
    <property type="entry name" value="DNA-bd_dom_put_sf"/>
</dbReference>
<evidence type="ECO:0000313" key="13">
    <source>
        <dbReference type="Proteomes" id="UP000197446"/>
    </source>
</evidence>
<dbReference type="PANTHER" id="PTHR30204:SF69">
    <property type="entry name" value="MERR-FAMILY TRANSCRIPTIONAL REGULATOR"/>
    <property type="match status" value="1"/>
</dbReference>
<evidence type="ECO:0000256" key="7">
    <source>
        <dbReference type="ARBA" id="ARBA00023125"/>
    </source>
</evidence>
<comment type="function">
    <text evidence="10">Mediates the mercuric-dependent induction of mercury resistance operon. In the absence of mercury MerR represses transcription by binding tightly to the mer operator region; when mercury is present the dimeric complex binds a single ion and becomes a potent transcriptional activator, while remaining bound to the mer site.</text>
</comment>
<dbReference type="EMBL" id="NISI01000019">
    <property type="protein sequence ID" value="OWQ99958.1"/>
    <property type="molecule type" value="Genomic_DNA"/>
</dbReference>
<keyword evidence="4" id="KW-0479">Metal-binding</keyword>
<keyword evidence="5" id="KW-0476">Mercury</keyword>
<accession>A0A254MYD6</accession>
<dbReference type="GO" id="GO:0003677">
    <property type="term" value="F:DNA binding"/>
    <property type="evidence" value="ECO:0007669"/>
    <property type="project" value="UniProtKB-KW"/>
</dbReference>
<dbReference type="GO" id="GO:0046689">
    <property type="term" value="P:response to mercury ion"/>
    <property type="evidence" value="ECO:0007669"/>
    <property type="project" value="UniProtKB-KW"/>
</dbReference>
<dbReference type="InterPro" id="IPR011794">
    <property type="entry name" value="MerR"/>
</dbReference>
<keyword evidence="7" id="KW-0238">DNA-binding</keyword>
<evidence type="ECO:0000256" key="1">
    <source>
        <dbReference type="ARBA" id="ARBA00017146"/>
    </source>
</evidence>
<evidence type="ECO:0000256" key="4">
    <source>
        <dbReference type="ARBA" id="ARBA00022723"/>
    </source>
</evidence>
<dbReference type="SUPFAM" id="SSF46955">
    <property type="entry name" value="Putative DNA-binding domain"/>
    <property type="match status" value="1"/>
</dbReference>
<evidence type="ECO:0000256" key="3">
    <source>
        <dbReference type="ARBA" id="ARBA00022491"/>
    </source>
</evidence>
<gene>
    <name evidence="12" type="ORF">CDO81_25760</name>
</gene>
<evidence type="ECO:0000313" key="12">
    <source>
        <dbReference type="EMBL" id="OWQ99958.1"/>
    </source>
</evidence>
<dbReference type="Proteomes" id="UP000197446">
    <property type="component" value="Unassembled WGS sequence"/>
</dbReference>
<organism evidence="12 13">
    <name type="scientific">Roseateles puraquae</name>
    <dbReference type="NCBI Taxonomy" id="431059"/>
    <lineage>
        <taxon>Bacteria</taxon>
        <taxon>Pseudomonadati</taxon>
        <taxon>Pseudomonadota</taxon>
        <taxon>Betaproteobacteria</taxon>
        <taxon>Burkholderiales</taxon>
        <taxon>Sphaerotilaceae</taxon>
        <taxon>Roseateles</taxon>
    </lineage>
</organism>
<evidence type="ECO:0000259" key="11">
    <source>
        <dbReference type="PROSITE" id="PS50937"/>
    </source>
</evidence>
<evidence type="ECO:0000256" key="2">
    <source>
        <dbReference type="ARBA" id="ARBA00022466"/>
    </source>
</evidence>
<dbReference type="PROSITE" id="PS50937">
    <property type="entry name" value="HTH_MERR_2"/>
    <property type="match status" value="1"/>
</dbReference>
<comment type="caution">
    <text evidence="12">The sequence shown here is derived from an EMBL/GenBank/DDBJ whole genome shotgun (WGS) entry which is preliminary data.</text>
</comment>
<dbReference type="SMART" id="SM00422">
    <property type="entry name" value="HTH_MERR"/>
    <property type="match status" value="1"/>
</dbReference>
<evidence type="ECO:0000256" key="8">
    <source>
        <dbReference type="ARBA" id="ARBA00023159"/>
    </source>
</evidence>
<reference evidence="12 13" key="1">
    <citation type="journal article" date="2007" name="Int. J. Syst. Evol. Microbiol.">
        <title>Description of Pelomonas aquatica sp. nov. and Pelomonas puraquae sp. nov., isolated from industrial and haemodialysis water.</title>
        <authorList>
            <person name="Gomila M."/>
            <person name="Bowien B."/>
            <person name="Falsen E."/>
            <person name="Moore E.R."/>
            <person name="Lalucat J."/>
        </authorList>
    </citation>
    <scope>NUCLEOTIDE SEQUENCE [LARGE SCALE GENOMIC DNA]</scope>
    <source>
        <strain evidence="12 13">CCUG 52769</strain>
    </source>
</reference>
<keyword evidence="6" id="KW-0805">Transcription regulation</keyword>
<name>A0A254MYD6_9BURK</name>
<evidence type="ECO:0000256" key="9">
    <source>
        <dbReference type="ARBA" id="ARBA00023163"/>
    </source>
</evidence>
<sequence>MKKAVHAVEAGDRMTVGRLAKAAGVGVETIRYYQGRGLLPIPKSTDGFRRYPASMIERIGFIKRAQGLGFSLDEVASLLDLEDGRNRRAIQSVTRKRLQQIDEKLGDLQRMQLALRDLLDQCEATGHAHPCPIIAALLRTAAQSPDASRA</sequence>
<keyword evidence="3" id="KW-0678">Repressor</keyword>
<protein>
    <recommendedName>
        <fullName evidence="1">Mercuric resistance operon regulatory protein</fullName>
    </recommendedName>
</protein>
<proteinExistence type="predicted"/>
<dbReference type="PANTHER" id="PTHR30204">
    <property type="entry name" value="REDOX-CYCLING DRUG-SENSING TRANSCRIPTIONAL ACTIVATOR SOXR"/>
    <property type="match status" value="1"/>
</dbReference>
<evidence type="ECO:0000256" key="6">
    <source>
        <dbReference type="ARBA" id="ARBA00023015"/>
    </source>
</evidence>
<dbReference type="PRINTS" id="PR00040">
    <property type="entry name" value="HTHMERR"/>
</dbReference>
<dbReference type="GO" id="GO:0045340">
    <property type="term" value="F:mercury ion binding"/>
    <property type="evidence" value="ECO:0007669"/>
    <property type="project" value="InterPro"/>
</dbReference>
<dbReference type="CDD" id="cd04783">
    <property type="entry name" value="HTH_MerR1"/>
    <property type="match status" value="1"/>
</dbReference>
<feature type="domain" description="HTH merR-type" evidence="11">
    <location>
        <begin position="13"/>
        <end position="81"/>
    </location>
</feature>
<dbReference type="Pfam" id="PF13411">
    <property type="entry name" value="MerR_1"/>
    <property type="match status" value="1"/>
</dbReference>
<keyword evidence="2" id="KW-0475">Mercuric resistance</keyword>
<dbReference type="OrthoDB" id="9808480at2"/>
<evidence type="ECO:0000256" key="10">
    <source>
        <dbReference type="ARBA" id="ARBA00024874"/>
    </source>
</evidence>
<dbReference type="InterPro" id="IPR047057">
    <property type="entry name" value="MerR_fam"/>
</dbReference>
<keyword evidence="8" id="KW-0010">Activator</keyword>
<dbReference type="GO" id="GO:0003700">
    <property type="term" value="F:DNA-binding transcription factor activity"/>
    <property type="evidence" value="ECO:0007669"/>
    <property type="project" value="InterPro"/>
</dbReference>
<keyword evidence="13" id="KW-1185">Reference proteome</keyword>
<keyword evidence="9" id="KW-0804">Transcription</keyword>
<evidence type="ECO:0000256" key="5">
    <source>
        <dbReference type="ARBA" id="ARBA00022914"/>
    </source>
</evidence>
<dbReference type="InterPro" id="IPR000551">
    <property type="entry name" value="MerR-type_HTH_dom"/>
</dbReference>